<dbReference type="Pfam" id="PF07786">
    <property type="entry name" value="HGSNAT_cat"/>
    <property type="match status" value="1"/>
</dbReference>
<dbReference type="AlphaFoldDB" id="G8NWW5"/>
<feature type="compositionally biased region" description="Basic and acidic residues" evidence="1">
    <location>
        <begin position="59"/>
        <end position="74"/>
    </location>
</feature>
<dbReference type="EMBL" id="CP003130">
    <property type="protein sequence ID" value="AEU35493.1"/>
    <property type="molecule type" value="Genomic_DNA"/>
</dbReference>
<evidence type="ECO:0000313" key="4">
    <source>
        <dbReference type="EMBL" id="AEU35493.1"/>
    </source>
</evidence>
<accession>G8NWW5</accession>
<gene>
    <name evidence="4" type="ordered locus">AciX8_1148</name>
</gene>
<keyword evidence="2" id="KW-0472">Membrane</keyword>
<reference evidence="4 5" key="1">
    <citation type="submission" date="2011-11" db="EMBL/GenBank/DDBJ databases">
        <title>Complete sequence of Granulicella mallensis MP5ACTX8.</title>
        <authorList>
            <consortium name="US DOE Joint Genome Institute"/>
            <person name="Lucas S."/>
            <person name="Copeland A."/>
            <person name="Lapidus A."/>
            <person name="Cheng J.-F."/>
            <person name="Goodwin L."/>
            <person name="Pitluck S."/>
            <person name="Peters L."/>
            <person name="Lu M."/>
            <person name="Detter J.C."/>
            <person name="Han C."/>
            <person name="Tapia R."/>
            <person name="Land M."/>
            <person name="Hauser L."/>
            <person name="Kyrpides N."/>
            <person name="Ivanova N."/>
            <person name="Mikhailova N."/>
            <person name="Pagani I."/>
            <person name="Rawat S."/>
            <person name="Mannisto M."/>
            <person name="Haggblom M."/>
            <person name="Woyke T."/>
        </authorList>
    </citation>
    <scope>NUCLEOTIDE SEQUENCE [LARGE SCALE GENOMIC DNA]</scope>
    <source>
        <strain evidence="5">ATCC BAA-1857 / DSM 23137 / MP5ACTX8</strain>
    </source>
</reference>
<feature type="domain" description="Heparan-alpha-glucosaminide N-acetyltransferase catalytic" evidence="3">
    <location>
        <begin position="90"/>
        <end position="303"/>
    </location>
</feature>
<organism evidence="4 5">
    <name type="scientific">Granulicella mallensis (strain ATCC BAA-1857 / DSM 23137 / MP5ACTX8)</name>
    <dbReference type="NCBI Taxonomy" id="682795"/>
    <lineage>
        <taxon>Bacteria</taxon>
        <taxon>Pseudomonadati</taxon>
        <taxon>Acidobacteriota</taxon>
        <taxon>Terriglobia</taxon>
        <taxon>Terriglobales</taxon>
        <taxon>Acidobacteriaceae</taxon>
        <taxon>Granulicella</taxon>
    </lineage>
</organism>
<name>G8NWW5_GRAMM</name>
<evidence type="ECO:0000313" key="5">
    <source>
        <dbReference type="Proteomes" id="UP000007113"/>
    </source>
</evidence>
<keyword evidence="2" id="KW-0812">Transmembrane</keyword>
<dbReference type="KEGG" id="gma:AciX8_1148"/>
<evidence type="ECO:0000259" key="3">
    <source>
        <dbReference type="Pfam" id="PF07786"/>
    </source>
</evidence>
<dbReference type="PANTHER" id="PTHR40407:SF1">
    <property type="entry name" value="HEPARAN-ALPHA-GLUCOSAMINIDE N-ACETYLTRANSFERASE CATALYTIC DOMAIN-CONTAINING PROTEIN"/>
    <property type="match status" value="1"/>
</dbReference>
<dbReference type="PANTHER" id="PTHR40407">
    <property type="entry name" value="MEMBRANE PROTEIN-LIKE PROTEIN"/>
    <property type="match status" value="1"/>
</dbReference>
<protein>
    <recommendedName>
        <fullName evidence="3">Heparan-alpha-glucosaminide N-acetyltransferase catalytic domain-containing protein</fullName>
    </recommendedName>
</protein>
<dbReference type="Proteomes" id="UP000007113">
    <property type="component" value="Chromosome"/>
</dbReference>
<feature type="transmembrane region" description="Helical" evidence="2">
    <location>
        <begin position="224"/>
        <end position="247"/>
    </location>
</feature>
<feature type="transmembrane region" description="Helical" evidence="2">
    <location>
        <begin position="392"/>
        <end position="415"/>
    </location>
</feature>
<dbReference type="STRING" id="682795.AciX8_1148"/>
<keyword evidence="5" id="KW-1185">Reference proteome</keyword>
<dbReference type="eggNOG" id="COG3503">
    <property type="taxonomic scope" value="Bacteria"/>
</dbReference>
<dbReference type="InterPro" id="IPR012429">
    <property type="entry name" value="HGSNAT_cat"/>
</dbReference>
<feature type="region of interest" description="Disordered" evidence="1">
    <location>
        <begin position="54"/>
        <end position="79"/>
    </location>
</feature>
<keyword evidence="2" id="KW-1133">Transmembrane helix</keyword>
<feature type="transmembrane region" description="Helical" evidence="2">
    <location>
        <begin position="299"/>
        <end position="319"/>
    </location>
</feature>
<dbReference type="HOGENOM" id="CLU_054519_0_0_0"/>
<sequence>MPMGSLRFLHSHRQLPLDEVHPLLRFLRTEFAIGDLTQRQSILKLLAKENKHGQMVHGSRTEVTDSRQPQDKYEGLNGTSTSDRVKIHSRIPSLDVLRGVVMMLMALDHTRDFFTNQNIDLMDPSHLSLPYFFTRWITHLCAPTFVFLAGVGAYMQLARGQSKGAVSRFLAIRGCWLIFLELTIVYFVWIGMPGVSILQIIWAIGVSMVFLSGLVWLPIPVVAAIGVILVAGHNTLDGIHAASLGNWSVLWRLGHEPGFVSFHGRPILYVVYPIVPWNGLMALGFCFGRLWTAPAGQRIRWSAGLGTGLVALFLILRAFHGYGDPNTWASQHGIAPAITTFLNVEKYPPSLQYICITIGLSLLLLAWFEWLISSGRAPWLRSTAEVYGRVPLAYYVLHVGLIHLLTIITCALTGHDWHRFTTPLPYGSVALGTPQGYGFSLPVIYLIWIGIVASLYWPMKRYASYKRTHPENKWLSYL</sequence>
<feature type="transmembrane region" description="Helical" evidence="2">
    <location>
        <begin position="169"/>
        <end position="190"/>
    </location>
</feature>
<feature type="transmembrane region" description="Helical" evidence="2">
    <location>
        <begin position="351"/>
        <end position="372"/>
    </location>
</feature>
<evidence type="ECO:0000256" key="1">
    <source>
        <dbReference type="SAM" id="MobiDB-lite"/>
    </source>
</evidence>
<evidence type="ECO:0000256" key="2">
    <source>
        <dbReference type="SAM" id="Phobius"/>
    </source>
</evidence>
<feature type="transmembrane region" description="Helical" evidence="2">
    <location>
        <begin position="267"/>
        <end position="287"/>
    </location>
</feature>
<feature type="transmembrane region" description="Helical" evidence="2">
    <location>
        <begin position="136"/>
        <end position="157"/>
    </location>
</feature>
<proteinExistence type="predicted"/>
<dbReference type="OrthoDB" id="508112at2"/>
<feature type="transmembrane region" description="Helical" evidence="2">
    <location>
        <begin position="435"/>
        <end position="457"/>
    </location>
</feature>
<feature type="transmembrane region" description="Helical" evidence="2">
    <location>
        <begin position="196"/>
        <end position="217"/>
    </location>
</feature>